<comment type="caution">
    <text evidence="1">The sequence shown here is derived from an EMBL/GenBank/DDBJ whole genome shotgun (WGS) entry which is preliminary data.</text>
</comment>
<dbReference type="AlphaFoldDB" id="A0AAD7WNP3"/>
<evidence type="ECO:0000313" key="1">
    <source>
        <dbReference type="EMBL" id="KAJ8403408.1"/>
    </source>
</evidence>
<proteinExistence type="predicted"/>
<keyword evidence="2" id="KW-1185">Reference proteome</keyword>
<reference evidence="1" key="1">
    <citation type="journal article" date="2023" name="Science">
        <title>Genome structures resolve the early diversification of teleost fishes.</title>
        <authorList>
            <person name="Parey E."/>
            <person name="Louis A."/>
            <person name="Montfort J."/>
            <person name="Bouchez O."/>
            <person name="Roques C."/>
            <person name="Iampietro C."/>
            <person name="Lluch J."/>
            <person name="Castinel A."/>
            <person name="Donnadieu C."/>
            <person name="Desvignes T."/>
            <person name="Floi Bucao C."/>
            <person name="Jouanno E."/>
            <person name="Wen M."/>
            <person name="Mejri S."/>
            <person name="Dirks R."/>
            <person name="Jansen H."/>
            <person name="Henkel C."/>
            <person name="Chen W.J."/>
            <person name="Zahm M."/>
            <person name="Cabau C."/>
            <person name="Klopp C."/>
            <person name="Thompson A.W."/>
            <person name="Robinson-Rechavi M."/>
            <person name="Braasch I."/>
            <person name="Lecointre G."/>
            <person name="Bobe J."/>
            <person name="Postlethwait J.H."/>
            <person name="Berthelot C."/>
            <person name="Roest Crollius H."/>
            <person name="Guiguen Y."/>
        </authorList>
    </citation>
    <scope>NUCLEOTIDE SEQUENCE</scope>
    <source>
        <strain evidence="1">NC1722</strain>
    </source>
</reference>
<protein>
    <submittedName>
        <fullName evidence="1">Uncharacterized protein</fullName>
    </submittedName>
</protein>
<organism evidence="1 2">
    <name type="scientific">Aldrovandia affinis</name>
    <dbReference type="NCBI Taxonomy" id="143900"/>
    <lineage>
        <taxon>Eukaryota</taxon>
        <taxon>Metazoa</taxon>
        <taxon>Chordata</taxon>
        <taxon>Craniata</taxon>
        <taxon>Vertebrata</taxon>
        <taxon>Euteleostomi</taxon>
        <taxon>Actinopterygii</taxon>
        <taxon>Neopterygii</taxon>
        <taxon>Teleostei</taxon>
        <taxon>Notacanthiformes</taxon>
        <taxon>Halosauridae</taxon>
        <taxon>Aldrovandia</taxon>
    </lineage>
</organism>
<name>A0AAD7WNP3_9TELE</name>
<dbReference type="Proteomes" id="UP001221898">
    <property type="component" value="Unassembled WGS sequence"/>
</dbReference>
<gene>
    <name evidence="1" type="ORF">AAFF_G00351800</name>
</gene>
<accession>A0AAD7WNP3</accession>
<sequence length="136" mass="14647">MTAPGSTPAPDPISTPLTQPWSSFFISLPSRTLGPGRGVLTDCAGTLLPEAPLRKTTARSEPRGVRATHRVRQQSVPLIYAWFSSPWLPQEDGGERAREAARLAKGTGLRARWIVGQTTSPRGLKAPISSLDSFLT</sequence>
<dbReference type="EMBL" id="JAINUG010000058">
    <property type="protein sequence ID" value="KAJ8403408.1"/>
    <property type="molecule type" value="Genomic_DNA"/>
</dbReference>
<evidence type="ECO:0000313" key="2">
    <source>
        <dbReference type="Proteomes" id="UP001221898"/>
    </source>
</evidence>